<dbReference type="PROSITE" id="PS52050">
    <property type="entry name" value="WYL"/>
    <property type="match status" value="1"/>
</dbReference>
<evidence type="ECO:0000313" key="5">
    <source>
        <dbReference type="Proteomes" id="UP000516117"/>
    </source>
</evidence>
<dbReference type="InterPro" id="IPR043839">
    <property type="entry name" value="PafC_HTH"/>
</dbReference>
<reference evidence="4 5" key="1">
    <citation type="submission" date="2020-08" db="EMBL/GenBank/DDBJ databases">
        <title>Genome sequence of Tessaracoccus defluvii JCM 17540T.</title>
        <authorList>
            <person name="Hyun D.-W."/>
            <person name="Bae J.-W."/>
        </authorList>
    </citation>
    <scope>NUCLEOTIDE SEQUENCE [LARGE SCALE GENOMIC DNA]</scope>
    <source>
        <strain evidence="4 5">JCM 17540</strain>
    </source>
</reference>
<protein>
    <submittedName>
        <fullName evidence="4">WYL domain-containing protein</fullName>
    </submittedName>
</protein>
<dbReference type="PANTHER" id="PTHR34580">
    <property type="match status" value="1"/>
</dbReference>
<organism evidence="4 5">
    <name type="scientific">Tessaracoccus defluvii</name>
    <dbReference type="NCBI Taxonomy" id="1285901"/>
    <lineage>
        <taxon>Bacteria</taxon>
        <taxon>Bacillati</taxon>
        <taxon>Actinomycetota</taxon>
        <taxon>Actinomycetes</taxon>
        <taxon>Propionibacteriales</taxon>
        <taxon>Propionibacteriaceae</taxon>
        <taxon>Tessaracoccus</taxon>
    </lineage>
</organism>
<dbReference type="RefSeq" id="WP_187722157.1">
    <property type="nucleotide sequence ID" value="NZ_BAABBL010000003.1"/>
</dbReference>
<feature type="domain" description="WCX" evidence="3">
    <location>
        <begin position="231"/>
        <end position="302"/>
    </location>
</feature>
<dbReference type="EMBL" id="CP060789">
    <property type="protein sequence ID" value="QNP57058.1"/>
    <property type="molecule type" value="Genomic_DNA"/>
</dbReference>
<dbReference type="PIRSF" id="PIRSF016838">
    <property type="entry name" value="PafC"/>
    <property type="match status" value="1"/>
</dbReference>
<dbReference type="Pfam" id="PF19187">
    <property type="entry name" value="HTH_PafC"/>
    <property type="match status" value="1"/>
</dbReference>
<dbReference type="InterPro" id="IPR026881">
    <property type="entry name" value="WYL_dom"/>
</dbReference>
<sequence length="315" mass="33815">MRSDAQLTRLLRLVPYLAANQGVSVDEAAAAFTTTPKQIVRDLEVLQFCGLPGGYFDDLFDVDIDAVREEGHIDFRNADVLARPLRLRPDEAASLLAALRLIVEVAGGSEAALSALHKLEAAVEDGADGLSVAVAPTDPEHRSALTAAAAGHRVVRLTYRAGGRAGTTVADVEPARVRLVDGFAYLDAWSRSRGAWRSFRLDRVEAVETLAEEFSPRGDPPEGWFDDVARQLTLTVTRRAAWIAEYYPTTSVEPDGDALRVTFPVASPDWAAALVLRLGDAVLDVSDDAVSALARERAAAALALYPEEPAVGFPA</sequence>
<dbReference type="Proteomes" id="UP000516117">
    <property type="component" value="Chromosome"/>
</dbReference>
<dbReference type="InterPro" id="IPR057727">
    <property type="entry name" value="WCX_dom"/>
</dbReference>
<keyword evidence="5" id="KW-1185">Reference proteome</keyword>
<evidence type="ECO:0000259" key="3">
    <source>
        <dbReference type="Pfam" id="PF25583"/>
    </source>
</evidence>
<feature type="domain" description="WYL" evidence="1">
    <location>
        <begin position="143"/>
        <end position="208"/>
    </location>
</feature>
<name>A0A7H0H942_9ACTN</name>
<proteinExistence type="predicted"/>
<dbReference type="Pfam" id="PF25583">
    <property type="entry name" value="WCX"/>
    <property type="match status" value="1"/>
</dbReference>
<dbReference type="PANTHER" id="PTHR34580:SF1">
    <property type="entry name" value="PROTEIN PAFC"/>
    <property type="match status" value="1"/>
</dbReference>
<feature type="domain" description="PafC HTH" evidence="2">
    <location>
        <begin position="6"/>
        <end position="120"/>
    </location>
</feature>
<gene>
    <name evidence="4" type="ORF">H9L22_07065</name>
</gene>
<evidence type="ECO:0000259" key="1">
    <source>
        <dbReference type="Pfam" id="PF13280"/>
    </source>
</evidence>
<evidence type="ECO:0000313" key="4">
    <source>
        <dbReference type="EMBL" id="QNP57058.1"/>
    </source>
</evidence>
<evidence type="ECO:0000259" key="2">
    <source>
        <dbReference type="Pfam" id="PF19187"/>
    </source>
</evidence>
<dbReference type="Pfam" id="PF13280">
    <property type="entry name" value="WYL"/>
    <property type="match status" value="1"/>
</dbReference>
<dbReference type="InterPro" id="IPR028349">
    <property type="entry name" value="PafC-like"/>
</dbReference>
<accession>A0A7H0H942</accession>
<dbReference type="KEGG" id="tdf:H9L22_07065"/>
<dbReference type="AlphaFoldDB" id="A0A7H0H942"/>
<dbReference type="InterPro" id="IPR051534">
    <property type="entry name" value="CBASS_pafABC_assoc_protein"/>
</dbReference>